<dbReference type="GO" id="GO:0003841">
    <property type="term" value="F:1-acylglycerol-3-phosphate O-acyltransferase activity"/>
    <property type="evidence" value="ECO:0007669"/>
    <property type="project" value="UniProtKB-UniRule"/>
</dbReference>
<comment type="pathway">
    <text evidence="3">Lipid metabolism.</text>
</comment>
<dbReference type="GO" id="GO:0016024">
    <property type="term" value="P:CDP-diacylglycerol biosynthetic process"/>
    <property type="evidence" value="ECO:0007669"/>
    <property type="project" value="UniProtKB-UniPathway"/>
</dbReference>
<proteinExistence type="inferred from homology"/>
<reference evidence="12 13" key="1">
    <citation type="journal article" date="2011" name="Front. Microbiol.">
        <title>Genomic signatures of strain selection and enhancement in Bacillus atrophaeus var. globigii, a historical biowarfare simulant.</title>
        <authorList>
            <person name="Gibbons H.S."/>
            <person name="Broomall S.M."/>
            <person name="McNew L.A."/>
            <person name="Daligault H."/>
            <person name="Chapman C."/>
            <person name="Bruce D."/>
            <person name="Karavis M."/>
            <person name="Krepps M."/>
            <person name="McGregor P.A."/>
            <person name="Hong C."/>
            <person name="Park K.H."/>
            <person name="Akmal A."/>
            <person name="Feldman A."/>
            <person name="Lin J.S."/>
            <person name="Chang W.E."/>
            <person name="Higgs B.W."/>
            <person name="Demirev P."/>
            <person name="Lindquist J."/>
            <person name="Liem A."/>
            <person name="Fochler E."/>
            <person name="Read T.D."/>
            <person name="Tapia R."/>
            <person name="Johnson S."/>
            <person name="Bishop-Lilly K.A."/>
            <person name="Detter C."/>
            <person name="Han C."/>
            <person name="Sozhamannan S."/>
            <person name="Rosenzweig C.N."/>
            <person name="Skowronski E.W."/>
        </authorList>
    </citation>
    <scope>NUCLEOTIDE SEQUENCE [LARGE SCALE GENOMIC DNA]</scope>
    <source>
        <strain evidence="12 13">PIT1</strain>
    </source>
</reference>
<keyword evidence="9" id="KW-0594">Phospholipid biosynthesis</keyword>
<feature type="transmembrane region" description="Helical" evidence="10">
    <location>
        <begin position="7"/>
        <end position="30"/>
    </location>
</feature>
<dbReference type="SUPFAM" id="SSF69593">
    <property type="entry name" value="Glycerol-3-phosphate (1)-acyltransferase"/>
    <property type="match status" value="1"/>
</dbReference>
<evidence type="ECO:0000256" key="7">
    <source>
        <dbReference type="ARBA" id="ARBA00022679"/>
    </source>
</evidence>
<evidence type="ECO:0000259" key="11">
    <source>
        <dbReference type="SMART" id="SM00563"/>
    </source>
</evidence>
<keyword evidence="10" id="KW-0812">Transmembrane</keyword>
<evidence type="ECO:0000256" key="6">
    <source>
        <dbReference type="ARBA" id="ARBA00016139"/>
    </source>
</evidence>
<dbReference type="Proteomes" id="UP000288279">
    <property type="component" value="Unassembled WGS sequence"/>
</dbReference>
<keyword evidence="8 9" id="KW-0012">Acyltransferase</keyword>
<sequence length="245" mass="27623">MLALARIIIFSIYIAIVSIFGVIFCLFRPFNPNNTPLFAHLYGRAHRIFGLKLDIRAPNHINHGDHAHGGPFVYIANHQNTWDIFTLSRAMPFNVVSIGKKSLKWIPFFGQLYWLAGNILIDRKNSGRARGTIAQAADAIKQRGISILLFPEGTRSNGRGLLPFKTGAFRTAVQAQVPLVLICVSDLHDKIRLNRWNNGTLIIEYLPPLDVSQYDGDSVKQLVEHCHELMKQKIESLNAELKESK</sequence>
<gene>
    <name evidence="12" type="ORF">CWI83_00240</name>
</gene>
<name>A0A432ZM83_9GAMM</name>
<dbReference type="GO" id="GO:0006654">
    <property type="term" value="P:phosphatidic acid biosynthetic process"/>
    <property type="evidence" value="ECO:0007669"/>
    <property type="project" value="TreeGrafter"/>
</dbReference>
<dbReference type="CDD" id="cd07989">
    <property type="entry name" value="LPLAT_AGPAT-like"/>
    <property type="match status" value="1"/>
</dbReference>
<keyword evidence="9" id="KW-0444">Lipid biosynthesis</keyword>
<keyword evidence="13" id="KW-1185">Reference proteome</keyword>
<evidence type="ECO:0000313" key="13">
    <source>
        <dbReference type="Proteomes" id="UP000288279"/>
    </source>
</evidence>
<keyword evidence="10" id="KW-1133">Transmembrane helix</keyword>
<dbReference type="PANTHER" id="PTHR10434:SF11">
    <property type="entry name" value="1-ACYL-SN-GLYCEROL-3-PHOSPHATE ACYLTRANSFERASE"/>
    <property type="match status" value="1"/>
</dbReference>
<dbReference type="Pfam" id="PF01553">
    <property type="entry name" value="Acyltransferase"/>
    <property type="match status" value="1"/>
</dbReference>
<dbReference type="GO" id="GO:0005886">
    <property type="term" value="C:plasma membrane"/>
    <property type="evidence" value="ECO:0007669"/>
    <property type="project" value="TreeGrafter"/>
</dbReference>
<dbReference type="SMART" id="SM00563">
    <property type="entry name" value="PlsC"/>
    <property type="match status" value="1"/>
</dbReference>
<accession>A0A432ZM83</accession>
<keyword evidence="9" id="KW-0443">Lipid metabolism</keyword>
<keyword evidence="9" id="KW-1208">Phospholipid metabolism</keyword>
<feature type="domain" description="Phospholipid/glycerol acyltransferase" evidence="11">
    <location>
        <begin position="72"/>
        <end position="187"/>
    </location>
</feature>
<evidence type="ECO:0000256" key="3">
    <source>
        <dbReference type="ARBA" id="ARBA00005189"/>
    </source>
</evidence>
<comment type="pathway">
    <text evidence="2">Phospholipid metabolism; CDP-diacylglycerol biosynthesis; CDP-diacylglycerol from sn-glycerol 3-phosphate: step 2/3.</text>
</comment>
<dbReference type="PANTHER" id="PTHR10434">
    <property type="entry name" value="1-ACYL-SN-GLYCEROL-3-PHOSPHATE ACYLTRANSFERASE"/>
    <property type="match status" value="1"/>
</dbReference>
<comment type="domain">
    <text evidence="9">The HXXXXD motif is essential for acyltransferase activity and may constitute the binding site for the phosphate moiety of the glycerol-3-phosphate.</text>
</comment>
<keyword evidence="10" id="KW-0472">Membrane</keyword>
<comment type="similarity">
    <text evidence="4 9">Belongs to the 1-acyl-sn-glycerol-3-phosphate acyltransferase family.</text>
</comment>
<protein>
    <recommendedName>
        <fullName evidence="6 9">1-acyl-sn-glycerol-3-phosphate acyltransferase</fullName>
        <ecNumber evidence="5 9">2.3.1.51</ecNumber>
    </recommendedName>
</protein>
<dbReference type="EMBL" id="PIQG01000001">
    <property type="protein sequence ID" value="RUO78988.1"/>
    <property type="molecule type" value="Genomic_DNA"/>
</dbReference>
<dbReference type="UniPathway" id="UPA00557">
    <property type="reaction ID" value="UER00613"/>
</dbReference>
<comment type="caution">
    <text evidence="12">The sequence shown here is derived from an EMBL/GenBank/DDBJ whole genome shotgun (WGS) entry which is preliminary data.</text>
</comment>
<dbReference type="OrthoDB" id="5290997at2"/>
<evidence type="ECO:0000256" key="10">
    <source>
        <dbReference type="SAM" id="Phobius"/>
    </source>
</evidence>
<dbReference type="EC" id="2.3.1.51" evidence="5 9"/>
<dbReference type="RefSeq" id="WP_126824131.1">
    <property type="nucleotide sequence ID" value="NZ_PIQG01000001.1"/>
</dbReference>
<comment type="catalytic activity">
    <reaction evidence="1 9">
        <text>a 1-acyl-sn-glycero-3-phosphate + an acyl-CoA = a 1,2-diacyl-sn-glycero-3-phosphate + CoA</text>
        <dbReference type="Rhea" id="RHEA:19709"/>
        <dbReference type="ChEBI" id="CHEBI:57287"/>
        <dbReference type="ChEBI" id="CHEBI:57970"/>
        <dbReference type="ChEBI" id="CHEBI:58342"/>
        <dbReference type="ChEBI" id="CHEBI:58608"/>
        <dbReference type="EC" id="2.3.1.51"/>
    </reaction>
</comment>
<dbReference type="AlphaFoldDB" id="A0A432ZM83"/>
<keyword evidence="7 9" id="KW-0808">Transferase</keyword>
<organism evidence="12 13">
    <name type="scientific">Pseudidiomarina taiwanensis</name>
    <dbReference type="NCBI Taxonomy" id="337250"/>
    <lineage>
        <taxon>Bacteria</taxon>
        <taxon>Pseudomonadati</taxon>
        <taxon>Pseudomonadota</taxon>
        <taxon>Gammaproteobacteria</taxon>
        <taxon>Alteromonadales</taxon>
        <taxon>Idiomarinaceae</taxon>
        <taxon>Pseudidiomarina</taxon>
    </lineage>
</organism>
<dbReference type="InterPro" id="IPR002123">
    <property type="entry name" value="Plipid/glycerol_acylTrfase"/>
</dbReference>
<evidence type="ECO:0000256" key="1">
    <source>
        <dbReference type="ARBA" id="ARBA00001141"/>
    </source>
</evidence>
<evidence type="ECO:0000256" key="2">
    <source>
        <dbReference type="ARBA" id="ARBA00004728"/>
    </source>
</evidence>
<evidence type="ECO:0000313" key="12">
    <source>
        <dbReference type="EMBL" id="RUO78988.1"/>
    </source>
</evidence>
<dbReference type="InterPro" id="IPR004552">
    <property type="entry name" value="AGP_acyltrans"/>
</dbReference>
<dbReference type="NCBIfam" id="TIGR00530">
    <property type="entry name" value="AGP_acyltrn"/>
    <property type="match status" value="1"/>
</dbReference>
<evidence type="ECO:0000256" key="4">
    <source>
        <dbReference type="ARBA" id="ARBA00008655"/>
    </source>
</evidence>
<evidence type="ECO:0000256" key="9">
    <source>
        <dbReference type="RuleBase" id="RU361267"/>
    </source>
</evidence>
<evidence type="ECO:0000256" key="8">
    <source>
        <dbReference type="ARBA" id="ARBA00023315"/>
    </source>
</evidence>
<evidence type="ECO:0000256" key="5">
    <source>
        <dbReference type="ARBA" id="ARBA00013211"/>
    </source>
</evidence>